<evidence type="ECO:0000313" key="3">
    <source>
        <dbReference type="EMBL" id="JAP17838.1"/>
    </source>
</evidence>
<keyword evidence="2" id="KW-0732">Signal</keyword>
<feature type="compositionally biased region" description="Pro residues" evidence="1">
    <location>
        <begin position="55"/>
        <end position="85"/>
    </location>
</feature>
<dbReference type="PANTHER" id="PTHR37702:SF9">
    <property type="entry name" value="PROLINE-RICH FAMILY PROTEIN"/>
    <property type="match status" value="1"/>
</dbReference>
<sequence length="176" mass="18888">MGVKLAFSIFIVTMMITSMENEGNLVNANGTTWAGSKYQIECTMCAACDNPCATPSPPPPQPPSPPPPSPPPPSTSYNCPPPPSHPSSGGNYYYYSPPPPPPSSLGGGNYYYSPPPPYQNYPSGPTPPPPNPIVPYFPFYFYNPPPPSQSAAFKLTVFSPKSSIFVTVFIALLIFH</sequence>
<proteinExistence type="predicted"/>
<dbReference type="PANTHER" id="PTHR37702">
    <property type="entry name" value="PROLINE-RICH FAMILY PROTEIN"/>
    <property type="match status" value="1"/>
</dbReference>
<accession>A0A0V0HBQ6</accession>
<name>A0A0V0HBQ6_SOLCH</name>
<feature type="signal peptide" evidence="2">
    <location>
        <begin position="1"/>
        <end position="21"/>
    </location>
</feature>
<organism evidence="3">
    <name type="scientific">Solanum chacoense</name>
    <name type="common">Chaco potato</name>
    <dbReference type="NCBI Taxonomy" id="4108"/>
    <lineage>
        <taxon>Eukaryota</taxon>
        <taxon>Viridiplantae</taxon>
        <taxon>Streptophyta</taxon>
        <taxon>Embryophyta</taxon>
        <taxon>Tracheophyta</taxon>
        <taxon>Spermatophyta</taxon>
        <taxon>Magnoliopsida</taxon>
        <taxon>eudicotyledons</taxon>
        <taxon>Gunneridae</taxon>
        <taxon>Pentapetalae</taxon>
        <taxon>asterids</taxon>
        <taxon>lamiids</taxon>
        <taxon>Solanales</taxon>
        <taxon>Solanaceae</taxon>
        <taxon>Solanoideae</taxon>
        <taxon>Solaneae</taxon>
        <taxon>Solanum</taxon>
    </lineage>
</organism>
<protein>
    <submittedName>
        <fullName evidence="3">Putative leucine-rich repeat extensin-like protein 6-like</fullName>
    </submittedName>
</protein>
<feature type="chain" id="PRO_5006865828" evidence="2">
    <location>
        <begin position="22"/>
        <end position="176"/>
    </location>
</feature>
<evidence type="ECO:0000256" key="2">
    <source>
        <dbReference type="SAM" id="SignalP"/>
    </source>
</evidence>
<dbReference type="PRINTS" id="PR01217">
    <property type="entry name" value="PRICHEXTENSN"/>
</dbReference>
<dbReference type="EMBL" id="GEDG01022020">
    <property type="protein sequence ID" value="JAP17838.1"/>
    <property type="molecule type" value="Transcribed_RNA"/>
</dbReference>
<feature type="region of interest" description="Disordered" evidence="1">
    <location>
        <begin position="55"/>
        <end position="86"/>
    </location>
</feature>
<dbReference type="AlphaFoldDB" id="A0A0V0HBQ6"/>
<reference evidence="3" key="1">
    <citation type="submission" date="2015-12" db="EMBL/GenBank/DDBJ databases">
        <title>Gene expression during late stages of embryo sac development: a critical building block for successful pollen-pistil interactions.</title>
        <authorList>
            <person name="Liu Y."/>
            <person name="Joly V."/>
            <person name="Sabar M."/>
            <person name="Matton D.P."/>
        </authorList>
    </citation>
    <scope>NUCLEOTIDE SEQUENCE</scope>
</reference>
<evidence type="ECO:0000256" key="1">
    <source>
        <dbReference type="SAM" id="MobiDB-lite"/>
    </source>
</evidence>